<evidence type="ECO:0000256" key="1">
    <source>
        <dbReference type="SAM" id="MobiDB-lite"/>
    </source>
</evidence>
<feature type="region of interest" description="Disordered" evidence="1">
    <location>
        <begin position="104"/>
        <end position="123"/>
    </location>
</feature>
<dbReference type="Proteomes" id="UP000714275">
    <property type="component" value="Unassembled WGS sequence"/>
</dbReference>
<comment type="caution">
    <text evidence="2">The sequence shown here is derived from an EMBL/GenBank/DDBJ whole genome shotgun (WGS) entry which is preliminary data.</text>
</comment>
<dbReference type="OrthoDB" id="2677917at2759"/>
<evidence type="ECO:0000313" key="2">
    <source>
        <dbReference type="EMBL" id="KAG1771399.1"/>
    </source>
</evidence>
<name>A0A9P6ZLM9_9AGAM</name>
<gene>
    <name evidence="2" type="ORF">EV702DRAFT_977414</name>
</gene>
<evidence type="ECO:0000313" key="3">
    <source>
        <dbReference type="Proteomes" id="UP000714275"/>
    </source>
</evidence>
<dbReference type="EMBL" id="JABBWD010000059">
    <property type="protein sequence ID" value="KAG1771399.1"/>
    <property type="molecule type" value="Genomic_DNA"/>
</dbReference>
<feature type="non-terminal residue" evidence="2">
    <location>
        <position position="1"/>
    </location>
</feature>
<reference evidence="2" key="1">
    <citation type="journal article" date="2020" name="New Phytol.">
        <title>Comparative genomics reveals dynamic genome evolution in host specialist ectomycorrhizal fungi.</title>
        <authorList>
            <person name="Lofgren L.A."/>
            <person name="Nguyen N.H."/>
            <person name="Vilgalys R."/>
            <person name="Ruytinx J."/>
            <person name="Liao H.L."/>
            <person name="Branco S."/>
            <person name="Kuo A."/>
            <person name="LaButti K."/>
            <person name="Lipzen A."/>
            <person name="Andreopoulos W."/>
            <person name="Pangilinan J."/>
            <person name="Riley R."/>
            <person name="Hundley H."/>
            <person name="Na H."/>
            <person name="Barry K."/>
            <person name="Grigoriev I.V."/>
            <person name="Stajich J.E."/>
            <person name="Kennedy P.G."/>
        </authorList>
    </citation>
    <scope>NUCLEOTIDE SEQUENCE</scope>
    <source>
        <strain evidence="2">DOB743</strain>
    </source>
</reference>
<feature type="compositionally biased region" description="Basic residues" evidence="1">
    <location>
        <begin position="104"/>
        <end position="117"/>
    </location>
</feature>
<proteinExistence type="predicted"/>
<keyword evidence="3" id="KW-1185">Reference proteome</keyword>
<organism evidence="2 3">
    <name type="scientific">Suillus placidus</name>
    <dbReference type="NCBI Taxonomy" id="48579"/>
    <lineage>
        <taxon>Eukaryota</taxon>
        <taxon>Fungi</taxon>
        <taxon>Dikarya</taxon>
        <taxon>Basidiomycota</taxon>
        <taxon>Agaricomycotina</taxon>
        <taxon>Agaricomycetes</taxon>
        <taxon>Agaricomycetidae</taxon>
        <taxon>Boletales</taxon>
        <taxon>Suillineae</taxon>
        <taxon>Suillaceae</taxon>
        <taxon>Suillus</taxon>
    </lineage>
</organism>
<sequence>LEHLQKGWTSPIYAFFEPVPAVEYTGGRRAHIFKCMGKGCKQRDRRYLDKGDAKSTSNMTKHVKSCWGKPAYQAAQDARTANSARTTVVQGILTTNSITASFKRKGKGKVTYSHRQHTKTETK</sequence>
<protein>
    <submittedName>
        <fullName evidence="2">Uncharacterized protein</fullName>
    </submittedName>
</protein>
<accession>A0A9P6ZLM9</accession>
<dbReference type="AlphaFoldDB" id="A0A9P6ZLM9"/>